<protein>
    <submittedName>
        <fullName evidence="1">Uncharacterized protein</fullName>
    </submittedName>
</protein>
<keyword evidence="2" id="KW-1185">Reference proteome</keyword>
<reference evidence="1 2" key="2">
    <citation type="journal article" date="2017" name="Nature">
        <title>The Apostasia genome and the evolution of orchids.</title>
        <authorList>
            <person name="Zhang G.Q."/>
            <person name="Liu K.W."/>
            <person name="Li Z."/>
            <person name="Lohaus R."/>
            <person name="Hsiao Y.Y."/>
            <person name="Niu S.C."/>
            <person name="Wang J.Y."/>
            <person name="Lin Y.C."/>
            <person name="Xu Q."/>
            <person name="Chen L.J."/>
            <person name="Yoshida K."/>
            <person name="Fujiwara S."/>
            <person name="Wang Z.W."/>
            <person name="Zhang Y.Q."/>
            <person name="Mitsuda N."/>
            <person name="Wang M."/>
            <person name="Liu G.H."/>
            <person name="Pecoraro L."/>
            <person name="Huang H.X."/>
            <person name="Xiao X.J."/>
            <person name="Lin M."/>
            <person name="Wu X.Y."/>
            <person name="Wu W.L."/>
            <person name="Chen Y.Y."/>
            <person name="Chang S.B."/>
            <person name="Sakamoto S."/>
            <person name="Ohme-Takagi M."/>
            <person name="Yagi M."/>
            <person name="Zeng S.J."/>
            <person name="Shen C.Y."/>
            <person name="Yeh C.M."/>
            <person name="Luo Y.B."/>
            <person name="Tsai W.C."/>
            <person name="Van de Peer Y."/>
            <person name="Liu Z.J."/>
        </authorList>
    </citation>
    <scope>NUCLEOTIDE SEQUENCE [LARGE SCALE GENOMIC DNA]</scope>
    <source>
        <tissue evidence="1">The whole plant</tissue>
    </source>
</reference>
<reference evidence="1 2" key="1">
    <citation type="journal article" date="2016" name="Sci. Rep.">
        <title>The Dendrobium catenatum Lindl. genome sequence provides insights into polysaccharide synthase, floral development and adaptive evolution.</title>
        <authorList>
            <person name="Zhang G.Q."/>
            <person name="Xu Q."/>
            <person name="Bian C."/>
            <person name="Tsai W.C."/>
            <person name="Yeh C.M."/>
            <person name="Liu K.W."/>
            <person name="Yoshida K."/>
            <person name="Zhang L.S."/>
            <person name="Chang S.B."/>
            <person name="Chen F."/>
            <person name="Shi Y."/>
            <person name="Su Y.Y."/>
            <person name="Zhang Y.Q."/>
            <person name="Chen L.J."/>
            <person name="Yin Y."/>
            <person name="Lin M."/>
            <person name="Huang H."/>
            <person name="Deng H."/>
            <person name="Wang Z.W."/>
            <person name="Zhu S.L."/>
            <person name="Zhao X."/>
            <person name="Deng C."/>
            <person name="Niu S.C."/>
            <person name="Huang J."/>
            <person name="Wang M."/>
            <person name="Liu G.H."/>
            <person name="Yang H.J."/>
            <person name="Xiao X.J."/>
            <person name="Hsiao Y.Y."/>
            <person name="Wu W.L."/>
            <person name="Chen Y.Y."/>
            <person name="Mitsuda N."/>
            <person name="Ohme-Takagi M."/>
            <person name="Luo Y.B."/>
            <person name="Van de Peer Y."/>
            <person name="Liu Z.J."/>
        </authorList>
    </citation>
    <scope>NUCLEOTIDE SEQUENCE [LARGE SCALE GENOMIC DNA]</scope>
    <source>
        <tissue evidence="1">The whole plant</tissue>
    </source>
</reference>
<name>A0A2I0VJG3_9ASPA</name>
<evidence type="ECO:0000313" key="2">
    <source>
        <dbReference type="Proteomes" id="UP000233837"/>
    </source>
</evidence>
<gene>
    <name evidence="1" type="ORF">MA16_Dca023954</name>
</gene>
<organism evidence="1 2">
    <name type="scientific">Dendrobium catenatum</name>
    <dbReference type="NCBI Taxonomy" id="906689"/>
    <lineage>
        <taxon>Eukaryota</taxon>
        <taxon>Viridiplantae</taxon>
        <taxon>Streptophyta</taxon>
        <taxon>Embryophyta</taxon>
        <taxon>Tracheophyta</taxon>
        <taxon>Spermatophyta</taxon>
        <taxon>Magnoliopsida</taxon>
        <taxon>Liliopsida</taxon>
        <taxon>Asparagales</taxon>
        <taxon>Orchidaceae</taxon>
        <taxon>Epidendroideae</taxon>
        <taxon>Malaxideae</taxon>
        <taxon>Dendrobiinae</taxon>
        <taxon>Dendrobium</taxon>
    </lineage>
</organism>
<evidence type="ECO:0000313" key="1">
    <source>
        <dbReference type="EMBL" id="PKU63545.1"/>
    </source>
</evidence>
<dbReference type="EMBL" id="KZ503480">
    <property type="protein sequence ID" value="PKU63545.1"/>
    <property type="molecule type" value="Genomic_DNA"/>
</dbReference>
<sequence length="87" mass="9827">MSEPLLDDVNLCGRGQIGSPWDRFCLDWEGANAGIDFALIGGGECSMYPESKIMKGLSLDHYYLFEVEIKTLPKEYESCRGLYKAFH</sequence>
<accession>A0A2I0VJG3</accession>
<dbReference type="Proteomes" id="UP000233837">
    <property type="component" value="Unassembled WGS sequence"/>
</dbReference>
<dbReference type="AlphaFoldDB" id="A0A2I0VJG3"/>
<proteinExistence type="predicted"/>